<dbReference type="Gene3D" id="3.40.50.1980">
    <property type="entry name" value="Nitrogenase molybdenum iron protein domain"/>
    <property type="match status" value="2"/>
</dbReference>
<dbReference type="AlphaFoldDB" id="A0A1M5ZGJ1"/>
<evidence type="ECO:0000256" key="4">
    <source>
        <dbReference type="RuleBase" id="RU003512"/>
    </source>
</evidence>
<evidence type="ECO:0000256" key="1">
    <source>
        <dbReference type="ARBA" id="ARBA00011028"/>
    </source>
</evidence>
<evidence type="ECO:0000313" key="7">
    <source>
        <dbReference type="Proteomes" id="UP000183995"/>
    </source>
</evidence>
<dbReference type="GO" id="GO:0007155">
    <property type="term" value="P:cell adhesion"/>
    <property type="evidence" value="ECO:0007669"/>
    <property type="project" value="InterPro"/>
</dbReference>
<dbReference type="PRINTS" id="PR00691">
    <property type="entry name" value="ADHESINB"/>
</dbReference>
<organism evidence="6 7">
    <name type="scientific">Sporobacter termitidis DSM 10068</name>
    <dbReference type="NCBI Taxonomy" id="1123282"/>
    <lineage>
        <taxon>Bacteria</taxon>
        <taxon>Bacillati</taxon>
        <taxon>Bacillota</taxon>
        <taxon>Clostridia</taxon>
        <taxon>Eubacteriales</taxon>
        <taxon>Oscillospiraceae</taxon>
        <taxon>Sporobacter</taxon>
    </lineage>
</organism>
<reference evidence="6 7" key="1">
    <citation type="submission" date="2016-11" db="EMBL/GenBank/DDBJ databases">
        <authorList>
            <person name="Jaros S."/>
            <person name="Januszkiewicz K."/>
            <person name="Wedrychowicz H."/>
        </authorList>
    </citation>
    <scope>NUCLEOTIDE SEQUENCE [LARGE SCALE GENOMIC DNA]</scope>
    <source>
        <strain evidence="6 7">DSM 10068</strain>
    </source>
</reference>
<dbReference type="InterPro" id="IPR006129">
    <property type="entry name" value="AdhesinB"/>
</dbReference>
<dbReference type="STRING" id="1123282.SAMN02745823_03707"/>
<evidence type="ECO:0000256" key="3">
    <source>
        <dbReference type="ARBA" id="ARBA00022729"/>
    </source>
</evidence>
<sequence length="301" mass="31939">MLKKILALLLAAAVILPAASCARKAPSEDGGKIRVSVSFDALREFAAAVGGDKVAVSVIIPDGTEPHDFEPKAQDLTALSTADILILNGLGMESWADNAVKAAGNAVLITVDASAGIQPITAADAEAASEHGQYDPHIWLSLKCAETEVQNIRDALVRADPGNKTYYQANSDDYVAALEQLYGAYAAKFAAVTNRNFVTGHAAFAYLCRDFGLSQNSVEDVFAEGEPSAKQMAALIDYCRANHVTTVFSEALLSTDVADTLARETGASVRAINTIESSEDGKTYLQRMEENLSVIYESLSA</sequence>
<dbReference type="InterPro" id="IPR050492">
    <property type="entry name" value="Bact_metal-bind_prot9"/>
</dbReference>
<dbReference type="GO" id="GO:0046872">
    <property type="term" value="F:metal ion binding"/>
    <property type="evidence" value="ECO:0007669"/>
    <property type="project" value="InterPro"/>
</dbReference>
<feature type="signal peptide" evidence="5">
    <location>
        <begin position="1"/>
        <end position="24"/>
    </location>
</feature>
<dbReference type="GO" id="GO:0030001">
    <property type="term" value="P:metal ion transport"/>
    <property type="evidence" value="ECO:0007669"/>
    <property type="project" value="InterPro"/>
</dbReference>
<dbReference type="RefSeq" id="WP_073082855.1">
    <property type="nucleotide sequence ID" value="NZ_FQXV01000020.1"/>
</dbReference>
<feature type="chain" id="PRO_5013087537" evidence="5">
    <location>
        <begin position="25"/>
        <end position="301"/>
    </location>
</feature>
<keyword evidence="2 4" id="KW-0813">Transport</keyword>
<dbReference type="OrthoDB" id="9810636at2"/>
<keyword evidence="3 5" id="KW-0732">Signal</keyword>
<dbReference type="EMBL" id="FQXV01000020">
    <property type="protein sequence ID" value="SHI23357.1"/>
    <property type="molecule type" value="Genomic_DNA"/>
</dbReference>
<dbReference type="PANTHER" id="PTHR42953">
    <property type="entry name" value="HIGH-AFFINITY ZINC UPTAKE SYSTEM PROTEIN ZNUA-RELATED"/>
    <property type="match status" value="1"/>
</dbReference>
<accession>A0A1M5ZGJ1</accession>
<evidence type="ECO:0000256" key="2">
    <source>
        <dbReference type="ARBA" id="ARBA00022448"/>
    </source>
</evidence>
<keyword evidence="7" id="KW-1185">Reference proteome</keyword>
<dbReference type="PRINTS" id="PR00690">
    <property type="entry name" value="ADHESNFAMILY"/>
</dbReference>
<dbReference type="SUPFAM" id="SSF53807">
    <property type="entry name" value="Helical backbone' metal receptor"/>
    <property type="match status" value="1"/>
</dbReference>
<dbReference type="InterPro" id="IPR006128">
    <property type="entry name" value="Lipoprotein_PsaA-like"/>
</dbReference>
<gene>
    <name evidence="6" type="ORF">SAMN02745823_03707</name>
</gene>
<proteinExistence type="inferred from homology"/>
<evidence type="ECO:0000313" key="6">
    <source>
        <dbReference type="EMBL" id="SHI23357.1"/>
    </source>
</evidence>
<dbReference type="InterPro" id="IPR006127">
    <property type="entry name" value="ZnuA-like"/>
</dbReference>
<evidence type="ECO:0000256" key="5">
    <source>
        <dbReference type="SAM" id="SignalP"/>
    </source>
</evidence>
<protein>
    <submittedName>
        <fullName evidence="6">Zinc transport system substrate-binding protein</fullName>
    </submittedName>
</protein>
<dbReference type="Proteomes" id="UP000183995">
    <property type="component" value="Unassembled WGS sequence"/>
</dbReference>
<name>A0A1M5ZGJ1_9FIRM</name>
<dbReference type="PANTHER" id="PTHR42953:SF3">
    <property type="entry name" value="HIGH-AFFINITY ZINC UPTAKE SYSTEM PROTEIN ZNUA"/>
    <property type="match status" value="1"/>
</dbReference>
<comment type="similarity">
    <text evidence="1 4">Belongs to the bacterial solute-binding protein 9 family.</text>
</comment>
<dbReference type="CDD" id="cd01017">
    <property type="entry name" value="AdcA"/>
    <property type="match status" value="1"/>
</dbReference>
<dbReference type="Pfam" id="PF01297">
    <property type="entry name" value="ZnuA"/>
    <property type="match status" value="1"/>
</dbReference>